<dbReference type="EMBL" id="QVTD01000011">
    <property type="protein sequence ID" value="RFU61986.1"/>
    <property type="molecule type" value="Genomic_DNA"/>
</dbReference>
<reference evidence="1 2" key="1">
    <citation type="submission" date="2018-08" db="EMBL/GenBank/DDBJ databases">
        <title>Bacillus chawlae sp. nov., Bacillus glennii sp. nov., and Bacillus saganii sp. nov. Isolated from the Vehicle Assembly Building at Kennedy Space Center where the Viking Spacecraft were Assembled.</title>
        <authorList>
            <person name="Seuylemezian A."/>
            <person name="Vaishampayan P."/>
        </authorList>
    </citation>
    <scope>NUCLEOTIDE SEQUENCE [LARGE SCALE GENOMIC DNA]</scope>
    <source>
        <strain evidence="1 2">V44-8</strain>
    </source>
</reference>
<name>A0A372L9H7_9BACI</name>
<proteinExistence type="predicted"/>
<evidence type="ECO:0008006" key="3">
    <source>
        <dbReference type="Google" id="ProtNLM"/>
    </source>
</evidence>
<comment type="caution">
    <text evidence="1">The sequence shown here is derived from an EMBL/GenBank/DDBJ whole genome shotgun (WGS) entry which is preliminary data.</text>
</comment>
<dbReference type="Proteomes" id="UP000262939">
    <property type="component" value="Unassembled WGS sequence"/>
</dbReference>
<sequence>MENATIFVKEATSGSDIQNVESLLLQSDGIIRAMFDTNDGEIKVEFENEKISLQQIIVKLEEHGLDVTI</sequence>
<evidence type="ECO:0000313" key="2">
    <source>
        <dbReference type="Proteomes" id="UP000262939"/>
    </source>
</evidence>
<dbReference type="SUPFAM" id="SSF55008">
    <property type="entry name" value="HMA, heavy metal-associated domain"/>
    <property type="match status" value="1"/>
</dbReference>
<dbReference type="Gene3D" id="3.30.70.100">
    <property type="match status" value="1"/>
</dbReference>
<dbReference type="GO" id="GO:0046872">
    <property type="term" value="F:metal ion binding"/>
    <property type="evidence" value="ECO:0007669"/>
    <property type="project" value="InterPro"/>
</dbReference>
<accession>A0A372L9H7</accession>
<evidence type="ECO:0000313" key="1">
    <source>
        <dbReference type="EMBL" id="RFU61986.1"/>
    </source>
</evidence>
<protein>
    <recommendedName>
        <fullName evidence="3">HMA domain-containing protein</fullName>
    </recommendedName>
</protein>
<keyword evidence="2" id="KW-1185">Reference proteome</keyword>
<dbReference type="InterPro" id="IPR036163">
    <property type="entry name" value="HMA_dom_sf"/>
</dbReference>
<dbReference type="AlphaFoldDB" id="A0A372L9H7"/>
<gene>
    <name evidence="1" type="ORF">D0466_15440</name>
</gene>
<organism evidence="1 2">
    <name type="scientific">Peribacillus glennii</name>
    <dbReference type="NCBI Taxonomy" id="2303991"/>
    <lineage>
        <taxon>Bacteria</taxon>
        <taxon>Bacillati</taxon>
        <taxon>Bacillota</taxon>
        <taxon>Bacilli</taxon>
        <taxon>Bacillales</taxon>
        <taxon>Bacillaceae</taxon>
        <taxon>Peribacillus</taxon>
    </lineage>
</organism>